<proteinExistence type="predicted"/>
<gene>
    <name evidence="4" type="ORF">P7H70_13625</name>
</gene>
<dbReference type="PANTHER" id="PTHR30137">
    <property type="entry name" value="LUCIFERASE-LIKE MONOOXYGENASE"/>
    <property type="match status" value="1"/>
</dbReference>
<dbReference type="GO" id="GO:0004497">
    <property type="term" value="F:monooxygenase activity"/>
    <property type="evidence" value="ECO:0007669"/>
    <property type="project" value="UniProtKB-KW"/>
</dbReference>
<dbReference type="GO" id="GO:0005829">
    <property type="term" value="C:cytosol"/>
    <property type="evidence" value="ECO:0007669"/>
    <property type="project" value="TreeGrafter"/>
</dbReference>
<dbReference type="GO" id="GO:0016705">
    <property type="term" value="F:oxidoreductase activity, acting on paired donors, with incorporation or reduction of molecular oxygen"/>
    <property type="evidence" value="ECO:0007669"/>
    <property type="project" value="InterPro"/>
</dbReference>
<keyword evidence="1" id="KW-0560">Oxidoreductase</keyword>
<dbReference type="SUPFAM" id="SSF51679">
    <property type="entry name" value="Bacterial luciferase-like"/>
    <property type="match status" value="1"/>
</dbReference>
<dbReference type="InterPro" id="IPR050766">
    <property type="entry name" value="Bact_Lucif_Oxidored"/>
</dbReference>
<organism evidence="4 5">
    <name type="scientific">Vagococcus carniphilus</name>
    <dbReference type="NCBI Taxonomy" id="218144"/>
    <lineage>
        <taxon>Bacteria</taxon>
        <taxon>Bacillati</taxon>
        <taxon>Bacillota</taxon>
        <taxon>Bacilli</taxon>
        <taxon>Lactobacillales</taxon>
        <taxon>Enterococcaceae</taxon>
        <taxon>Vagococcus</taxon>
    </lineage>
</organism>
<name>A0AAW8UB79_9ENTE</name>
<dbReference type="PANTHER" id="PTHR30137:SF8">
    <property type="entry name" value="BLR5498 PROTEIN"/>
    <property type="match status" value="1"/>
</dbReference>
<dbReference type="AlphaFoldDB" id="A0AAW8UB79"/>
<dbReference type="InterPro" id="IPR036661">
    <property type="entry name" value="Luciferase-like_sf"/>
</dbReference>
<reference evidence="4" key="1">
    <citation type="submission" date="2023-03" db="EMBL/GenBank/DDBJ databases">
        <authorList>
            <person name="Shen W."/>
            <person name="Cai J."/>
        </authorList>
    </citation>
    <scope>NUCLEOTIDE SEQUENCE</scope>
    <source>
        <strain evidence="4">P96-3</strain>
    </source>
</reference>
<protein>
    <submittedName>
        <fullName evidence="4">LLM class flavin-dependent oxidoreductase</fullName>
    </submittedName>
</protein>
<evidence type="ECO:0000313" key="5">
    <source>
        <dbReference type="Proteomes" id="UP001268577"/>
    </source>
</evidence>
<sequence length="365" mass="40105">MTTRTYKENPNTMPVFDKNKGLEIGIYSLGEHISNPHTGAILTAQERINQIKEMAIMSEQAGVDVFMLGESHQEGFVSQAHAIILSAIAEATKTIKISSGATIVSTSDPVRIYENFATLDLLSNGRVEIVGGRASRIGLFKLLGYDLRNYEELFEEKFDLLLQINREEFVTWQGQFRAPLKNAHIIPRPLNNHLPIWRAVGGGQGSAIKAGSAGVPLNLAMLGGPATDFKNTINAYRASARDAGFDETALPIATGGLFYVAKDIDTAIKEFYLHVNNGSVKAIGQGYSEQSFAHAKDSNSALNIGEVNQIIEKILYQHEMFGNQRYIAEVDFGGLPFDKIKENIDVMGDKIIPAIKKYTAPKENK</sequence>
<dbReference type="Pfam" id="PF00296">
    <property type="entry name" value="Bac_luciferase"/>
    <property type="match status" value="1"/>
</dbReference>
<keyword evidence="2" id="KW-0503">Monooxygenase</keyword>
<dbReference type="EMBL" id="JARQBZ010000036">
    <property type="protein sequence ID" value="MDT2835077.1"/>
    <property type="molecule type" value="Genomic_DNA"/>
</dbReference>
<dbReference type="Proteomes" id="UP001268577">
    <property type="component" value="Unassembled WGS sequence"/>
</dbReference>
<evidence type="ECO:0000256" key="2">
    <source>
        <dbReference type="ARBA" id="ARBA00023033"/>
    </source>
</evidence>
<feature type="domain" description="Luciferase-like" evidence="3">
    <location>
        <begin position="28"/>
        <end position="312"/>
    </location>
</feature>
<evidence type="ECO:0000256" key="1">
    <source>
        <dbReference type="ARBA" id="ARBA00023002"/>
    </source>
</evidence>
<evidence type="ECO:0000313" key="4">
    <source>
        <dbReference type="EMBL" id="MDT2835077.1"/>
    </source>
</evidence>
<accession>A0AAW8UB79</accession>
<dbReference type="Gene3D" id="3.20.20.30">
    <property type="entry name" value="Luciferase-like domain"/>
    <property type="match status" value="1"/>
</dbReference>
<dbReference type="InterPro" id="IPR011251">
    <property type="entry name" value="Luciferase-like_dom"/>
</dbReference>
<dbReference type="RefSeq" id="WP_311874668.1">
    <property type="nucleotide sequence ID" value="NZ_JARQBZ010000036.1"/>
</dbReference>
<comment type="caution">
    <text evidence="4">The sequence shown here is derived from an EMBL/GenBank/DDBJ whole genome shotgun (WGS) entry which is preliminary data.</text>
</comment>
<evidence type="ECO:0000259" key="3">
    <source>
        <dbReference type="Pfam" id="PF00296"/>
    </source>
</evidence>